<dbReference type="RefSeq" id="WP_247414194.1">
    <property type="nucleotide sequence ID" value="NZ_JALLGW010000001.1"/>
</dbReference>
<protein>
    <submittedName>
        <fullName evidence="3">Patatin-like phospholipase family protein</fullName>
    </submittedName>
</protein>
<accession>A0ABD5RLK4</accession>
<dbReference type="InterPro" id="IPR002641">
    <property type="entry name" value="PNPLA_dom"/>
</dbReference>
<proteinExistence type="predicted"/>
<feature type="domain" description="PNPLA" evidence="2">
    <location>
        <begin position="8"/>
        <end position="206"/>
    </location>
</feature>
<dbReference type="Proteomes" id="UP001596099">
    <property type="component" value="Unassembled WGS sequence"/>
</dbReference>
<dbReference type="EMBL" id="JBHSQH010000001">
    <property type="protein sequence ID" value="MFC5971288.1"/>
    <property type="molecule type" value="Genomic_DNA"/>
</dbReference>
<evidence type="ECO:0000259" key="2">
    <source>
        <dbReference type="Pfam" id="PF01734"/>
    </source>
</evidence>
<keyword evidence="4" id="KW-1185">Reference proteome</keyword>
<name>A0ABD5RLK4_9EURY</name>
<dbReference type="AlphaFoldDB" id="A0ABD5RLK4"/>
<evidence type="ECO:0000313" key="4">
    <source>
        <dbReference type="Proteomes" id="UP001596099"/>
    </source>
</evidence>
<evidence type="ECO:0000313" key="3">
    <source>
        <dbReference type="EMBL" id="MFC5971288.1"/>
    </source>
</evidence>
<sequence>MVTNVAVACQGGGSHTAFTAGALRELLPPLHASDDHRLVGLSGTSGGALSALAAWYGLQREGPDHAGDLLRQAWLDLSADSAVDWWANEVTVASARLANGGAAVPEVSPYYTPVALWGQRRIREVLDELVSFDELAALAEDDGVPELFVGTVDVNGGEFETFQADAVTPDVMLASMAVPELFHAVRMNGHAHWDGLFSQNPPIHELMTVPPARKPDELWVLQINPQQREEVPTSMTDIADRRNELSGNLSLNQELRFVEQVNRWLEAGYLPEDRFAHTEIHRIGLGRSFGLSSKLDRSPRFVRQLLDLGERRASEFLDGHEDLDAEP</sequence>
<dbReference type="Gene3D" id="3.40.1090.10">
    <property type="entry name" value="Cytosolic phospholipase A2 catalytic domain"/>
    <property type="match status" value="1"/>
</dbReference>
<dbReference type="SUPFAM" id="SSF52151">
    <property type="entry name" value="FabD/lysophospholipase-like"/>
    <property type="match status" value="1"/>
</dbReference>
<evidence type="ECO:0000256" key="1">
    <source>
        <dbReference type="ARBA" id="ARBA00023098"/>
    </source>
</evidence>
<reference evidence="3 4" key="1">
    <citation type="journal article" date="2019" name="Int. J. Syst. Evol. Microbiol.">
        <title>The Global Catalogue of Microorganisms (GCM) 10K type strain sequencing project: providing services to taxonomists for standard genome sequencing and annotation.</title>
        <authorList>
            <consortium name="The Broad Institute Genomics Platform"/>
            <consortium name="The Broad Institute Genome Sequencing Center for Infectious Disease"/>
            <person name="Wu L."/>
            <person name="Ma J."/>
        </authorList>
    </citation>
    <scope>NUCLEOTIDE SEQUENCE [LARGE SCALE GENOMIC DNA]</scope>
    <source>
        <strain evidence="3 4">CGMCC 1.12543</strain>
    </source>
</reference>
<comment type="caution">
    <text evidence="3">The sequence shown here is derived from an EMBL/GenBank/DDBJ whole genome shotgun (WGS) entry which is preliminary data.</text>
</comment>
<dbReference type="GO" id="GO:0006629">
    <property type="term" value="P:lipid metabolic process"/>
    <property type="evidence" value="ECO:0007669"/>
    <property type="project" value="UniProtKB-KW"/>
</dbReference>
<gene>
    <name evidence="3" type="ORF">ACFPYI_08110</name>
</gene>
<dbReference type="InterPro" id="IPR016035">
    <property type="entry name" value="Acyl_Trfase/lysoPLipase"/>
</dbReference>
<dbReference type="Pfam" id="PF01734">
    <property type="entry name" value="Patatin"/>
    <property type="match status" value="1"/>
</dbReference>
<keyword evidence="1" id="KW-0443">Lipid metabolism</keyword>
<organism evidence="3 4">
    <name type="scientific">Halomarina salina</name>
    <dbReference type="NCBI Taxonomy" id="1872699"/>
    <lineage>
        <taxon>Archaea</taxon>
        <taxon>Methanobacteriati</taxon>
        <taxon>Methanobacteriota</taxon>
        <taxon>Stenosarchaea group</taxon>
        <taxon>Halobacteria</taxon>
        <taxon>Halobacteriales</taxon>
        <taxon>Natronomonadaceae</taxon>
        <taxon>Halomarina</taxon>
    </lineage>
</organism>